<proteinExistence type="predicted"/>
<dbReference type="EC" id="2.7.13.3" evidence="2"/>
<evidence type="ECO:0000256" key="10">
    <source>
        <dbReference type="PROSITE-ProRule" id="PRU00169"/>
    </source>
</evidence>
<dbReference type="InterPro" id="IPR036097">
    <property type="entry name" value="HisK_dim/P_sf"/>
</dbReference>
<dbReference type="Pfam" id="PF25503">
    <property type="entry name" value="TPR_CHK1"/>
    <property type="match status" value="1"/>
</dbReference>
<dbReference type="FunFam" id="1.10.287.130:FF:000002">
    <property type="entry name" value="Two-component osmosensing histidine kinase"/>
    <property type="match status" value="1"/>
</dbReference>
<reference evidence="16" key="1">
    <citation type="submission" date="2019-03" db="EMBL/GenBank/DDBJ databases">
        <title>Snf2 controls pulcherriminic acid biosynthesis and connects pigmentation and antifungal activity of the yeast Metschnikowia pulcherrima.</title>
        <authorList>
            <person name="Gore-Lloyd D."/>
            <person name="Sumann I."/>
            <person name="Brachmann A.O."/>
            <person name="Schneeberger K."/>
            <person name="Ortiz-Merino R.A."/>
            <person name="Moreno-Beltran M."/>
            <person name="Schlaefli M."/>
            <person name="Kirner P."/>
            <person name="Santos Kron A."/>
            <person name="Wolfe K.H."/>
            <person name="Piel J."/>
            <person name="Ahrens C.H."/>
            <person name="Henk D."/>
            <person name="Freimoser F.M."/>
        </authorList>
    </citation>
    <scope>NUCLEOTIDE SEQUENCE [LARGE SCALE GENOMIC DNA]</scope>
    <source>
        <strain evidence="16">APC 1.2</strain>
    </source>
</reference>
<dbReference type="InterPro" id="IPR029016">
    <property type="entry name" value="GAF-like_dom_sf"/>
</dbReference>
<dbReference type="SMART" id="SM00448">
    <property type="entry name" value="REC"/>
    <property type="match status" value="1"/>
</dbReference>
<keyword evidence="4" id="KW-0808">Transferase</keyword>
<evidence type="ECO:0000256" key="4">
    <source>
        <dbReference type="ARBA" id="ARBA00022679"/>
    </source>
</evidence>
<dbReference type="SMART" id="SM00388">
    <property type="entry name" value="HisKA"/>
    <property type="match status" value="1"/>
</dbReference>
<dbReference type="Gene3D" id="1.10.510.10">
    <property type="entry name" value="Transferase(Phosphotransferase) domain 1"/>
    <property type="match status" value="1"/>
</dbReference>
<dbReference type="GO" id="GO:0071555">
    <property type="term" value="P:cell wall organization"/>
    <property type="evidence" value="ECO:0007669"/>
    <property type="project" value="UniProtKB-KW"/>
</dbReference>
<dbReference type="PROSITE" id="PS50109">
    <property type="entry name" value="HIS_KIN"/>
    <property type="match status" value="1"/>
</dbReference>
<evidence type="ECO:0000259" key="12">
    <source>
        <dbReference type="PROSITE" id="PS50011"/>
    </source>
</evidence>
<dbReference type="SUPFAM" id="SSF56112">
    <property type="entry name" value="Protein kinase-like (PK-like)"/>
    <property type="match status" value="1"/>
</dbReference>
<feature type="domain" description="Histidine kinase" evidence="13">
    <location>
        <begin position="1850"/>
        <end position="2071"/>
    </location>
</feature>
<protein>
    <recommendedName>
        <fullName evidence="2">histidine kinase</fullName>
        <ecNumber evidence="2">2.7.13.3</ecNumber>
    </recommendedName>
</protein>
<evidence type="ECO:0000256" key="7">
    <source>
        <dbReference type="ARBA" id="ARBA00022840"/>
    </source>
</evidence>
<keyword evidence="7" id="KW-0067">ATP-binding</keyword>
<dbReference type="InterPro" id="IPR001789">
    <property type="entry name" value="Sig_transdc_resp-reg_receiver"/>
</dbReference>
<gene>
    <name evidence="15" type="primary">MPUL0A13540</name>
    <name evidence="15" type="ORF">METSCH_A13540</name>
</gene>
<evidence type="ECO:0000313" key="15">
    <source>
        <dbReference type="EMBL" id="QBM86708.1"/>
    </source>
</evidence>
<evidence type="ECO:0000256" key="3">
    <source>
        <dbReference type="ARBA" id="ARBA00022553"/>
    </source>
</evidence>
<evidence type="ECO:0000256" key="8">
    <source>
        <dbReference type="ARBA" id="ARBA00023012"/>
    </source>
</evidence>
<dbReference type="Pfam" id="PF02518">
    <property type="entry name" value="HATPase_c"/>
    <property type="match status" value="1"/>
</dbReference>
<dbReference type="CDD" id="cd00082">
    <property type="entry name" value="HisKA"/>
    <property type="match status" value="1"/>
</dbReference>
<dbReference type="PRINTS" id="PR00344">
    <property type="entry name" value="BCTRLSENSOR"/>
</dbReference>
<dbReference type="InterPro" id="IPR005467">
    <property type="entry name" value="His_kinase_dom"/>
</dbReference>
<dbReference type="FunFam" id="3.30.565.10:FF:000010">
    <property type="entry name" value="Sensor histidine kinase RcsC"/>
    <property type="match status" value="1"/>
</dbReference>
<dbReference type="InterPro" id="IPR036890">
    <property type="entry name" value="HATPase_C_sf"/>
</dbReference>
<dbReference type="Pfam" id="PF00512">
    <property type="entry name" value="HisKA"/>
    <property type="match status" value="1"/>
</dbReference>
<keyword evidence="5" id="KW-0547">Nucleotide-binding</keyword>
<dbReference type="SUPFAM" id="SSF55874">
    <property type="entry name" value="ATPase domain of HSP90 chaperone/DNA topoisomerase II/histidine kinase"/>
    <property type="match status" value="1"/>
</dbReference>
<keyword evidence="16" id="KW-1185">Reference proteome</keyword>
<evidence type="ECO:0000256" key="5">
    <source>
        <dbReference type="ARBA" id="ARBA00022741"/>
    </source>
</evidence>
<feature type="domain" description="Response regulatory" evidence="14">
    <location>
        <begin position="2234"/>
        <end position="2360"/>
    </location>
</feature>
<feature type="modified residue" description="4-aspartylphosphate" evidence="10">
    <location>
        <position position="2288"/>
    </location>
</feature>
<dbReference type="InterPro" id="IPR003661">
    <property type="entry name" value="HisK_dim/P_dom"/>
</dbReference>
<dbReference type="PANTHER" id="PTHR45339:SF1">
    <property type="entry name" value="HYBRID SIGNAL TRANSDUCTION HISTIDINE KINASE J"/>
    <property type="match status" value="1"/>
</dbReference>
<dbReference type="SUPFAM" id="SSF52172">
    <property type="entry name" value="CheY-like"/>
    <property type="match status" value="1"/>
</dbReference>
<evidence type="ECO:0000313" key="16">
    <source>
        <dbReference type="Proteomes" id="UP000292447"/>
    </source>
</evidence>
<accession>A0A4P6XL87</accession>
<evidence type="ECO:0000259" key="13">
    <source>
        <dbReference type="PROSITE" id="PS50109"/>
    </source>
</evidence>
<dbReference type="SUPFAM" id="SSF47384">
    <property type="entry name" value="Homodimeric domain of signal transducing histidine kinase"/>
    <property type="match status" value="1"/>
</dbReference>
<feature type="compositionally biased region" description="Polar residues" evidence="11">
    <location>
        <begin position="50"/>
        <end position="68"/>
    </location>
</feature>
<keyword evidence="3 10" id="KW-0597">Phosphoprotein</keyword>
<evidence type="ECO:0000256" key="11">
    <source>
        <dbReference type="SAM" id="MobiDB-lite"/>
    </source>
</evidence>
<dbReference type="InterPro" id="IPR011009">
    <property type="entry name" value="Kinase-like_dom_sf"/>
</dbReference>
<dbReference type="Gene3D" id="3.40.50.2300">
    <property type="match status" value="1"/>
</dbReference>
<dbReference type="GO" id="GO:0006950">
    <property type="term" value="P:response to stress"/>
    <property type="evidence" value="ECO:0007669"/>
    <property type="project" value="UniProtKB-ARBA"/>
</dbReference>
<sequence>MSERDRKTLRLEASNPWHGVDHALKTLSSSGSELSRSSHTLLMSHLSDPMSPTSNASPVTPLSRASSLKHSDSRRGTITKEKLFAHSLYADDIDYIRDQKKFLREAGAQDFKQSLPEDTFIAPTVIGGYKILEQLSPVNATSYIFRGLHEVTGEAVIIKLSPEFAHIEHVARFLNDWYITSGLNPASEDRLWTVGNIKLQSLPSDQNHKSASTFPVTLPKDLAGVLYPIKVFNVEEEVLGVVRKSMALVYPDMQFRSIYDYYTERIKELLPEKTSLWSGSIFSSEASGTDSLERSSLRLGFENSDYVELANRVKQLSKPSSLVVEILKDVIDTLKVLASAHNRGICHNGITSHSLLVPTLKLKGFKHGLSVFVTCWDFNFSVAVEDASGLFRNKSFNTIQNMLHYMSPESSNGGVNSVDYRSDIYSIGVVMYELIVGCLPFRSDNLADLQTMILEQKPIQPKILGPKWISNDLNYVILKCLQKNPGDRYASAERLIEDLKLVVKGYREPVKKENGRTGFKDLVVATPEEIPLFHSSLTNSNNLKVRKDLFDCFNNSEASKVIVLKGDSGVGKATLMEQISGLARNKKRFIVHWKYHYADNNVSKHASSMFAVHNVTKQILSSSEEDINEWRNIFTTEIDADLSLLFNAIPNLKLLLGPHYDSLKKSKNDSLKYATSSGPRTPGGLDILFADGIASGHGSAEDTREAGFDEQELNIELKYLFIFKKFFTLVAKKGLTVLLENLNYCPQDEYDMVHEFLQFCMQLAEAKLDFVASFIEDANTHQKDTQVAIYSQFQSTAETLGLPFHVFGVEKLDPGQFITYVEKFTNKPEKRELTKRIHDHIDGNLLSFNYLTRLSRLTCGEIQSFWGTLDEMLKAHTAPSTINLIISNYLMAALTLESLRVLKFAAAIAVNGFFSMSELMIVTGFTLKEINELLNLCLEARVIVPTGICYKIPFHLIANDDFVFEIEDSVVWDFTTRARFRFDHEFIRIHLLKEMQKGSQLMEIHRECGLRMKRKLSKEVSINVTSYLMMASHMYRSCDIARPEDHRHYNEALITGGRYAISTSNLALALRYFTSTMKFVHVDDKRRKLKIILTQVQCNYLLKNFEESIRLILQAELNIGKENLGLAHLKVCSLFNLKNYEEGMQLAIQSLQRLKVEVSSDPATMKAIASKYFSQLPLSVTEIRALKTLKAATNKQFILIASLIMDMINPTYILDLADLRIAILSQLVQLMHRHGQNSSCAIPLLHLANVFLQPGENMSTVKALELSEVALDAVNHKKGTSTALALSINESYLMLMAQFKSPTPRILKSASLIDQEHDPRSGNYFVNNWMMANLMFMGSMRGYTSSGFSSKKSVSFANETEAEVYRMMTGLWRQEILLDAYLLQLHTAADKLGPDIEFIAIANAVIKASAEQQLQLACELIMNKAFALLKKTPVSIPHIWFYFMAAICLLNCTTAETKDARMSLAQEIESSFKIWSTTCYVNFGSELKLIEACIKSSGVGESELTILDLFEDAIDDAQQQQNWLGVAMANRLCAKWLQRTSKSQKRANEFAHRAFALYSTMNTHSQAQAMKKEFPAISESFNWAGVRNMINPEKPVLENSNFFESPSMFHRQNLELRKEFTADGSELMLSETNSIPKLEGLKSVENSSCGEPTNSEWTEAIRLCLSISESSSLDLIVQTLLESTLMFSGVDYGAVILNFQSDVPVIKAIGTNNSIFLLDDEHLVTRTDLVPYKLVIQSLLTGEITCKDRGTLRDDVNEDIYYSNNPSHSGLCIPIKTSTVIGVIYLESHMHSGTPRLQFPLINSTKIDLLYLLCSQAAVSFSKSAVYTQMELAKKAAEEATDEKASFLANMSHEIRTPFNSLFACSIFLLDTPLSSIQREYVETIKDSALVTLNIIDGILAFTKIEHGSFVLESEAFSINDTIEGAIMFSSEQTDTSDLEFAFFNRCPEIDTIQGDATRIRQIIINLVGNALKFTSKGYVKVILDAKPITATRYELKIIVEDSGIGIPEDARSKVFGAFAQVDGSSRRVYGGSGLGLAISNKLAEIMNGKITFTSQEGVGSVFCFTCPFEVTLNQVDPRVDHRDVCILSDTQWKRVALKEVLEYYGATVTLFDDMNDLIKDLREFEILIVDKNKLTENMRLRSSLNWKKSLIYVLTRFGLMLSDQRLKEIEADSLIFSPIKRKSVRKLLEDNFDWRSIPEKVIRTILRTMSSDGLNVPKTMPMKAENNNDINLSILIAEDNPVNLRVALQHLKKLGYIADHAKDGVEVLEKCEAKLDEGKKYDVIFMDIQMPRKDGIQATIDLRKSFTDRGHTEFLPQVIALTANVAGEERNNCLQCGMIDFVTKPILPEKLKLALQKVVSNIEQNNLKA</sequence>
<dbReference type="SMART" id="SM00387">
    <property type="entry name" value="HATPase_c"/>
    <property type="match status" value="1"/>
</dbReference>
<dbReference type="SMART" id="SM00220">
    <property type="entry name" value="S_TKc"/>
    <property type="match status" value="1"/>
</dbReference>
<dbReference type="Proteomes" id="UP000292447">
    <property type="component" value="Chromosome I"/>
</dbReference>
<dbReference type="GO" id="GO:1900445">
    <property type="term" value="P:positive regulation of filamentous growth of a population of unicellular organisms in response to biotic stimulus"/>
    <property type="evidence" value="ECO:0007669"/>
    <property type="project" value="UniProtKB-ARBA"/>
</dbReference>
<dbReference type="InterPro" id="IPR003594">
    <property type="entry name" value="HATPase_dom"/>
</dbReference>
<evidence type="ECO:0000256" key="6">
    <source>
        <dbReference type="ARBA" id="ARBA00022777"/>
    </source>
</evidence>
<dbReference type="EMBL" id="CP034456">
    <property type="protein sequence ID" value="QBM86708.1"/>
    <property type="molecule type" value="Genomic_DNA"/>
</dbReference>
<name>A0A4P6XL87_9ASCO</name>
<comment type="catalytic activity">
    <reaction evidence="1">
        <text>ATP + protein L-histidine = ADP + protein N-phospho-L-histidine.</text>
        <dbReference type="EC" id="2.7.13.3"/>
    </reaction>
</comment>
<keyword evidence="8" id="KW-0902">Two-component regulatory system</keyword>
<evidence type="ECO:0000256" key="9">
    <source>
        <dbReference type="ARBA" id="ARBA00023316"/>
    </source>
</evidence>
<dbReference type="SUPFAM" id="SSF55781">
    <property type="entry name" value="GAF domain-like"/>
    <property type="match status" value="1"/>
</dbReference>
<dbReference type="STRING" id="2163413.A0A4P6XL87"/>
<feature type="region of interest" description="Disordered" evidence="11">
    <location>
        <begin position="44"/>
        <end position="74"/>
    </location>
</feature>
<evidence type="ECO:0000256" key="2">
    <source>
        <dbReference type="ARBA" id="ARBA00012438"/>
    </source>
</evidence>
<dbReference type="Gene3D" id="3.30.450.40">
    <property type="match status" value="1"/>
</dbReference>
<dbReference type="InterPro" id="IPR000719">
    <property type="entry name" value="Prot_kinase_dom"/>
</dbReference>
<evidence type="ECO:0000256" key="1">
    <source>
        <dbReference type="ARBA" id="ARBA00000085"/>
    </source>
</evidence>
<dbReference type="GO" id="GO:0036180">
    <property type="term" value="P:filamentous growth of a population of unicellular organisms in response to biotic stimulus"/>
    <property type="evidence" value="ECO:0007669"/>
    <property type="project" value="UniProtKB-ARBA"/>
</dbReference>
<dbReference type="GO" id="GO:0097308">
    <property type="term" value="P:cellular response to farnesol"/>
    <property type="evidence" value="ECO:0007669"/>
    <property type="project" value="UniProtKB-ARBA"/>
</dbReference>
<dbReference type="CDD" id="cd17546">
    <property type="entry name" value="REC_hyHK_CKI1_RcsC-like"/>
    <property type="match status" value="1"/>
</dbReference>
<dbReference type="CDD" id="cd16922">
    <property type="entry name" value="HATPase_EvgS-ArcB-TorS-like"/>
    <property type="match status" value="1"/>
</dbReference>
<dbReference type="GO" id="GO:0000155">
    <property type="term" value="F:phosphorelay sensor kinase activity"/>
    <property type="evidence" value="ECO:0007669"/>
    <property type="project" value="InterPro"/>
</dbReference>
<dbReference type="Gene3D" id="3.30.565.10">
    <property type="entry name" value="Histidine kinase-like ATPase, C-terminal domain"/>
    <property type="match status" value="1"/>
</dbReference>
<keyword evidence="9" id="KW-0961">Cell wall biogenesis/degradation</keyword>
<dbReference type="PROSITE" id="PS50110">
    <property type="entry name" value="RESPONSE_REGULATORY"/>
    <property type="match status" value="1"/>
</dbReference>
<dbReference type="InterPro" id="IPR004358">
    <property type="entry name" value="Sig_transdc_His_kin-like_C"/>
</dbReference>
<dbReference type="InterPro" id="IPR011006">
    <property type="entry name" value="CheY-like_superfamily"/>
</dbReference>
<dbReference type="PANTHER" id="PTHR45339">
    <property type="entry name" value="HYBRID SIGNAL TRANSDUCTION HISTIDINE KINASE J"/>
    <property type="match status" value="1"/>
</dbReference>
<dbReference type="PROSITE" id="PS50011">
    <property type="entry name" value="PROTEIN_KINASE_DOM"/>
    <property type="match status" value="1"/>
</dbReference>
<dbReference type="Pfam" id="PF00069">
    <property type="entry name" value="Pkinase"/>
    <property type="match status" value="1"/>
</dbReference>
<evidence type="ECO:0000259" key="14">
    <source>
        <dbReference type="PROSITE" id="PS50110"/>
    </source>
</evidence>
<dbReference type="Gene3D" id="1.10.287.130">
    <property type="match status" value="1"/>
</dbReference>
<dbReference type="GO" id="GO:0005524">
    <property type="term" value="F:ATP binding"/>
    <property type="evidence" value="ECO:0007669"/>
    <property type="project" value="UniProtKB-KW"/>
</dbReference>
<keyword evidence="6 15" id="KW-0418">Kinase</keyword>
<organism evidence="15 16">
    <name type="scientific">Metschnikowia aff. pulcherrima</name>
    <dbReference type="NCBI Taxonomy" id="2163413"/>
    <lineage>
        <taxon>Eukaryota</taxon>
        <taxon>Fungi</taxon>
        <taxon>Dikarya</taxon>
        <taxon>Ascomycota</taxon>
        <taxon>Saccharomycotina</taxon>
        <taxon>Pichiomycetes</taxon>
        <taxon>Metschnikowiaceae</taxon>
        <taxon>Metschnikowia</taxon>
    </lineage>
</organism>
<dbReference type="Pfam" id="PF00072">
    <property type="entry name" value="Response_reg"/>
    <property type="match status" value="1"/>
</dbReference>
<feature type="domain" description="Protein kinase" evidence="12">
    <location>
        <begin position="177"/>
        <end position="501"/>
    </location>
</feature>